<feature type="compositionally biased region" description="Basic and acidic residues" evidence="1">
    <location>
        <begin position="58"/>
        <end position="72"/>
    </location>
</feature>
<name>A0A5N5TC53_9CRUS</name>
<feature type="compositionally biased region" description="Low complexity" evidence="1">
    <location>
        <begin position="157"/>
        <end position="173"/>
    </location>
</feature>
<sequence>MKTEIIARGEATTSSESGVDYVHSSEHLHIDDKVTHTNNEGKHFLGSETSVGAAAMDVSDKGQRNHDFRENNENYVGVTSSSTSTTNQNSSNPTFKRKGFLHKLIKPPRWPSKRKAKPIRKIDTGSVREFLDPPSTQSGNRSASYFGGDGEPHTTPESNTSSSQEYSNSSEESSIGKPTSTTCKPTELYQTLSGQPDLEKKAVGNSSNSQEVEKRSLITASPSHSTSPPPIPTRRAVLSQTPTVTSINAQNFHSDERKVGENNMNNIQKNSVTEVRSVATSEDSGIVARPASSASKSDSVSRPDSSSSSFPPFKSDYSLQKSNLSLMQDMLPTPDSSTASRMSPAPSEVSKTESALSPPSHASDVSKSESSRQASLGKGSLGSSSNSNSSKEGSASSSDYSVTLLPLKKDINVKTAAIINISCDQKVKKPLDDELSESTPDDSLDLKKERPWYELSDEESDILLPDRLTSKGVPRNSSSEDETELC</sequence>
<keyword evidence="3" id="KW-1185">Reference proteome</keyword>
<accession>A0A5N5TC53</accession>
<feature type="compositionally biased region" description="Polar residues" evidence="1">
    <location>
        <begin position="134"/>
        <end position="143"/>
    </location>
</feature>
<feature type="compositionally biased region" description="Polar residues" evidence="1">
    <location>
        <begin position="262"/>
        <end position="283"/>
    </location>
</feature>
<feature type="region of interest" description="Disordered" evidence="1">
    <location>
        <begin position="57"/>
        <end position="400"/>
    </location>
</feature>
<reference evidence="2 3" key="1">
    <citation type="journal article" date="2019" name="PLoS Biol.">
        <title>Sex chromosomes control vertical transmission of feminizing Wolbachia symbionts in an isopod.</title>
        <authorList>
            <person name="Becking T."/>
            <person name="Chebbi M.A."/>
            <person name="Giraud I."/>
            <person name="Moumen B."/>
            <person name="Laverre T."/>
            <person name="Caubet Y."/>
            <person name="Peccoud J."/>
            <person name="Gilbert C."/>
            <person name="Cordaux R."/>
        </authorList>
    </citation>
    <scope>NUCLEOTIDE SEQUENCE [LARGE SCALE GENOMIC DNA]</scope>
    <source>
        <strain evidence="2">ANa2</strain>
        <tissue evidence="2">Whole body excluding digestive tract and cuticle</tissue>
    </source>
</reference>
<dbReference type="Proteomes" id="UP000326759">
    <property type="component" value="Unassembled WGS sequence"/>
</dbReference>
<proteinExistence type="predicted"/>
<feature type="compositionally biased region" description="Polar residues" evidence="1">
    <location>
        <begin position="238"/>
        <end position="252"/>
    </location>
</feature>
<feature type="compositionally biased region" description="Polar residues" evidence="1">
    <location>
        <begin position="317"/>
        <end position="326"/>
    </location>
</feature>
<feature type="region of interest" description="Disordered" evidence="1">
    <location>
        <begin position="427"/>
        <end position="486"/>
    </location>
</feature>
<organism evidence="2 3">
    <name type="scientific">Armadillidium nasatum</name>
    <dbReference type="NCBI Taxonomy" id="96803"/>
    <lineage>
        <taxon>Eukaryota</taxon>
        <taxon>Metazoa</taxon>
        <taxon>Ecdysozoa</taxon>
        <taxon>Arthropoda</taxon>
        <taxon>Crustacea</taxon>
        <taxon>Multicrustacea</taxon>
        <taxon>Malacostraca</taxon>
        <taxon>Eumalacostraca</taxon>
        <taxon>Peracarida</taxon>
        <taxon>Isopoda</taxon>
        <taxon>Oniscidea</taxon>
        <taxon>Crinocheta</taxon>
        <taxon>Armadillidiidae</taxon>
        <taxon>Armadillidium</taxon>
    </lineage>
</organism>
<comment type="caution">
    <text evidence="2">The sequence shown here is derived from an EMBL/GenBank/DDBJ whole genome shotgun (WGS) entry which is preliminary data.</text>
</comment>
<protein>
    <submittedName>
        <fullName evidence="2">Uncharacterized protein</fullName>
    </submittedName>
</protein>
<dbReference type="AlphaFoldDB" id="A0A5N5TC53"/>
<feature type="region of interest" description="Disordered" evidence="1">
    <location>
        <begin position="1"/>
        <end position="20"/>
    </location>
</feature>
<feature type="compositionally biased region" description="Low complexity" evidence="1">
    <location>
        <begin position="374"/>
        <end position="398"/>
    </location>
</feature>
<feature type="compositionally biased region" description="Basic residues" evidence="1">
    <location>
        <begin position="95"/>
        <end position="119"/>
    </location>
</feature>
<evidence type="ECO:0000256" key="1">
    <source>
        <dbReference type="SAM" id="MobiDB-lite"/>
    </source>
</evidence>
<feature type="compositionally biased region" description="Acidic residues" evidence="1">
    <location>
        <begin position="433"/>
        <end position="443"/>
    </location>
</feature>
<feature type="compositionally biased region" description="Polar residues" evidence="1">
    <location>
        <begin position="176"/>
        <end position="194"/>
    </location>
</feature>
<dbReference type="EMBL" id="SEYY01003501">
    <property type="protein sequence ID" value="KAB7504243.1"/>
    <property type="molecule type" value="Genomic_DNA"/>
</dbReference>
<dbReference type="OrthoDB" id="10057496at2759"/>
<feature type="compositionally biased region" description="Low complexity" evidence="1">
    <location>
        <begin position="79"/>
        <end position="94"/>
    </location>
</feature>
<evidence type="ECO:0000313" key="2">
    <source>
        <dbReference type="EMBL" id="KAB7504243.1"/>
    </source>
</evidence>
<gene>
    <name evidence="2" type="ORF">Anas_08465</name>
</gene>
<feature type="compositionally biased region" description="Low complexity" evidence="1">
    <location>
        <begin position="289"/>
        <end position="315"/>
    </location>
</feature>
<evidence type="ECO:0000313" key="3">
    <source>
        <dbReference type="Proteomes" id="UP000326759"/>
    </source>
</evidence>